<comment type="caution">
    <text evidence="1">The sequence shown here is derived from an EMBL/GenBank/DDBJ whole genome shotgun (WGS) entry which is preliminary data.</text>
</comment>
<dbReference type="PANTHER" id="PTHR38166:SF1">
    <property type="entry name" value="C2H2-TYPE DOMAIN-CONTAINING PROTEIN"/>
    <property type="match status" value="1"/>
</dbReference>
<dbReference type="GeneID" id="85457610"/>
<dbReference type="RefSeq" id="XP_060422855.1">
    <property type="nucleotide sequence ID" value="XM_060573084.1"/>
</dbReference>
<evidence type="ECO:0000313" key="2">
    <source>
        <dbReference type="Proteomes" id="UP001224890"/>
    </source>
</evidence>
<dbReference type="AlphaFoldDB" id="A0AAJ0AAJ0"/>
<dbReference type="EMBL" id="JAHMHR010000079">
    <property type="protein sequence ID" value="KAK1658091.1"/>
    <property type="molecule type" value="Genomic_DNA"/>
</dbReference>
<dbReference type="PANTHER" id="PTHR38166">
    <property type="entry name" value="C2H2-TYPE DOMAIN-CONTAINING PROTEIN-RELATED"/>
    <property type="match status" value="1"/>
</dbReference>
<protein>
    <recommendedName>
        <fullName evidence="3">Het and ankyrin domain protein</fullName>
    </recommendedName>
</protein>
<gene>
    <name evidence="1" type="ORF">BDP55DRAFT_638195</name>
</gene>
<organism evidence="1 2">
    <name type="scientific">Colletotrichum godetiae</name>
    <dbReference type="NCBI Taxonomy" id="1209918"/>
    <lineage>
        <taxon>Eukaryota</taxon>
        <taxon>Fungi</taxon>
        <taxon>Dikarya</taxon>
        <taxon>Ascomycota</taxon>
        <taxon>Pezizomycotina</taxon>
        <taxon>Sordariomycetes</taxon>
        <taxon>Hypocreomycetidae</taxon>
        <taxon>Glomerellales</taxon>
        <taxon>Glomerellaceae</taxon>
        <taxon>Colletotrichum</taxon>
        <taxon>Colletotrichum acutatum species complex</taxon>
    </lineage>
</organism>
<evidence type="ECO:0008006" key="3">
    <source>
        <dbReference type="Google" id="ProtNLM"/>
    </source>
</evidence>
<name>A0AAJ0AAJ0_9PEZI</name>
<accession>A0AAJ0AAJ0</accession>
<sequence length="401" mass="45731">MPRVALSESMVKDFHPLFYEPGTQLETLPYFLNLETPTHQGDQLTTKRNDCALTRLGSLQSDQNVNDVGFPIREISSKTVGASSDHEQSLDAYMYEGTEDKGPSLTGKFPCFACPFYRNDAMRHIDCFSLRMVRIRDVKQHLRRRHAEPSHYCPTCYQKFKTEMDKSRHISDQSAGKCSPAEGGLDFVTLHAQDLLKSKVSRRATASEQWYTVWDTIFKPKPKPRPDRPSMGTFAEETISLLRTLWRHEGDQIISRSLATRQLSTRNVVYFKGIVHSVMEESFDMFGMRLKSLQSMGGSTSPSRQEKPYDVHRRHNASYDRDEQVFVTTAASSNQGGFESVVDNCLREIERNISWDWISENPIAELHFTPDHGAFTSDVEIMGGITRTKDFSESDFPGEKS</sequence>
<reference evidence="1" key="1">
    <citation type="submission" date="2021-06" db="EMBL/GenBank/DDBJ databases">
        <title>Comparative genomics, transcriptomics and evolutionary studies reveal genomic signatures of adaptation to plant cell wall in hemibiotrophic fungi.</title>
        <authorList>
            <consortium name="DOE Joint Genome Institute"/>
            <person name="Baroncelli R."/>
            <person name="Diaz J.F."/>
            <person name="Benocci T."/>
            <person name="Peng M."/>
            <person name="Battaglia E."/>
            <person name="Haridas S."/>
            <person name="Andreopoulos W."/>
            <person name="Labutti K."/>
            <person name="Pangilinan J."/>
            <person name="Floch G.L."/>
            <person name="Makela M.R."/>
            <person name="Henrissat B."/>
            <person name="Grigoriev I.V."/>
            <person name="Crouch J.A."/>
            <person name="De Vries R.P."/>
            <person name="Sukno S.A."/>
            <person name="Thon M.R."/>
        </authorList>
    </citation>
    <scope>NUCLEOTIDE SEQUENCE</scope>
    <source>
        <strain evidence="1">CBS 193.32</strain>
    </source>
</reference>
<proteinExistence type="predicted"/>
<evidence type="ECO:0000313" key="1">
    <source>
        <dbReference type="EMBL" id="KAK1658091.1"/>
    </source>
</evidence>
<keyword evidence="2" id="KW-1185">Reference proteome</keyword>
<dbReference type="Proteomes" id="UP001224890">
    <property type="component" value="Unassembled WGS sequence"/>
</dbReference>